<feature type="compositionally biased region" description="Basic and acidic residues" evidence="1">
    <location>
        <begin position="666"/>
        <end position="680"/>
    </location>
</feature>
<feature type="region of interest" description="Disordered" evidence="1">
    <location>
        <begin position="726"/>
        <end position="753"/>
    </location>
</feature>
<feature type="region of interest" description="Disordered" evidence="1">
    <location>
        <begin position="814"/>
        <end position="858"/>
    </location>
</feature>
<feature type="compositionally biased region" description="Basic and acidic residues" evidence="1">
    <location>
        <begin position="878"/>
        <end position="904"/>
    </location>
</feature>
<reference evidence="3 4" key="1">
    <citation type="submission" date="2020-04" db="EMBL/GenBank/DDBJ databases">
        <authorList>
            <person name="Alioto T."/>
            <person name="Alioto T."/>
            <person name="Gomez Garrido J."/>
        </authorList>
    </citation>
    <scope>NUCLEOTIDE SEQUENCE [LARGE SCALE GENOMIC DNA]</scope>
</reference>
<comment type="caution">
    <text evidence="3">The sequence shown here is derived from an EMBL/GenBank/DDBJ whole genome shotgun (WGS) entry which is preliminary data.</text>
</comment>
<sequence>MLRLHQIFILATLYLNFGLFEGLPITNDTQREILRKLYQRLRVDVEDFGLALNFTSNESEMRLGTSSDGWSFRKVVDAIVGRKEEEAEQVNKNGVSETINDIIHNLNEVREMVEGSNCTGGEPEPHASEETDEHEDDHEDEHEHDHEDEHEVDSHEEDSHEDEEHSEEDSHSGSEEESEEHHQSGTEISTHGSEEAAVEITTATEGSSESLTTTEWPFRATFHEIGAHLGLLKIVPRPAATEEEFASTTESVVTTAIYDFVDKLKSSLGYQSNTSEENTSDTSAEQINSPSDVVLSTEEPVESETNVAAELEGAAEMTTLVSETESEGHSNEQHVTSARGGTAGEETHSTSDELTQGSDSPGESSKEIALPAIDVAGQEDESYEIQEAATSETPVLESIDPDQLGNEQASSRLSISIEDSKNDAENQSSKDIEAINVILSGETSVTDAPDSSTMSSNAIDDSLKISDSPQNLDQSTETAGKSLEKEIPDEKIAEKSEEENTAGKSTDEEKFETTTEISAVNSSDQDDIKSMSQENIKQISPPEALPEDASATTVPTDSSDDGSSEIGAELETIVEETESDMERENKMNNFSGEILTPEIIQAEIERAAQQKAKKSGEEDKSAENEADLIDSNSKEDNFSGEILTPEIILAEKVRAAQEKVNQSDDDPAKRDEILETKSDADNVEQNKFTTEIIPPAGEGDKIEATIAESYGGRDINDDLILVEAGDEQTSTAEPKFTTEMPPEEVDDISTDLNSRRVITHSEEMEYLEKTQTQEKGSYSDEIEEAIYGSTVVVNETVPERVKDVFEELLEMQKAQERENETDNKSAESTFGKISTWIEEKLDETHEQSKNDSDDGIFGGIISEASSVAEKARDAIDELFEMKKSHEEEKAPQNSAERETEERQGAYDSFFTKLITDSEKSQEDNSTPTSELTDQIENAGS</sequence>
<keyword evidence="4" id="KW-1185">Reference proteome</keyword>
<evidence type="ECO:0000313" key="3">
    <source>
        <dbReference type="EMBL" id="CAB3386170.1"/>
    </source>
</evidence>
<accession>A0A8S1DUI3</accession>
<name>A0A8S1DUI3_9INSE</name>
<dbReference type="Proteomes" id="UP000494165">
    <property type="component" value="Unassembled WGS sequence"/>
</dbReference>
<feature type="non-terminal residue" evidence="3">
    <location>
        <position position="940"/>
    </location>
</feature>
<proteinExistence type="predicted"/>
<feature type="compositionally biased region" description="Low complexity" evidence="1">
    <location>
        <begin position="198"/>
        <end position="212"/>
    </location>
</feature>
<feature type="region of interest" description="Disordered" evidence="1">
    <location>
        <begin position="878"/>
        <end position="940"/>
    </location>
</feature>
<feature type="region of interest" description="Disordered" evidence="1">
    <location>
        <begin position="377"/>
        <end position="638"/>
    </location>
</feature>
<evidence type="ECO:0000256" key="1">
    <source>
        <dbReference type="SAM" id="MobiDB-lite"/>
    </source>
</evidence>
<feature type="compositionally biased region" description="Polar residues" evidence="1">
    <location>
        <begin position="405"/>
        <end position="414"/>
    </location>
</feature>
<feature type="compositionally biased region" description="Polar residues" evidence="1">
    <location>
        <begin position="923"/>
        <end position="940"/>
    </location>
</feature>
<feature type="chain" id="PRO_5035888470" evidence="2">
    <location>
        <begin position="23"/>
        <end position="940"/>
    </location>
</feature>
<feature type="signal peptide" evidence="2">
    <location>
        <begin position="1"/>
        <end position="22"/>
    </location>
</feature>
<feature type="compositionally biased region" description="Basic and acidic residues" evidence="1">
    <location>
        <begin position="168"/>
        <end position="184"/>
    </location>
</feature>
<feature type="region of interest" description="Disordered" evidence="1">
    <location>
        <begin position="114"/>
        <end position="212"/>
    </location>
</feature>
<feature type="compositionally biased region" description="Polar residues" evidence="1">
    <location>
        <begin position="352"/>
        <end position="363"/>
    </location>
</feature>
<keyword evidence="2" id="KW-0732">Signal</keyword>
<feature type="compositionally biased region" description="Basic and acidic residues" evidence="1">
    <location>
        <begin position="482"/>
        <end position="495"/>
    </location>
</feature>
<feature type="compositionally biased region" description="Basic and acidic residues" evidence="1">
    <location>
        <begin position="814"/>
        <end position="825"/>
    </location>
</feature>
<feature type="region of interest" description="Disordered" evidence="1">
    <location>
        <begin position="320"/>
        <end position="365"/>
    </location>
</feature>
<gene>
    <name evidence="3" type="ORF">CLODIP_2_CD11084</name>
</gene>
<dbReference type="AlphaFoldDB" id="A0A8S1DUI3"/>
<feature type="compositionally biased region" description="Basic and acidic residues" evidence="1">
    <location>
        <begin position="603"/>
        <end position="623"/>
    </location>
</feature>
<feature type="compositionally biased region" description="Polar residues" evidence="1">
    <location>
        <begin position="441"/>
        <end position="479"/>
    </location>
</feature>
<feature type="compositionally biased region" description="Basic and acidic residues" evidence="1">
    <location>
        <begin position="837"/>
        <end position="852"/>
    </location>
</feature>
<evidence type="ECO:0000313" key="4">
    <source>
        <dbReference type="Proteomes" id="UP000494165"/>
    </source>
</evidence>
<protein>
    <submittedName>
        <fullName evidence="3">Uncharacterized protein</fullName>
    </submittedName>
</protein>
<feature type="compositionally biased region" description="Basic and acidic residues" evidence="1">
    <location>
        <begin position="141"/>
        <end position="153"/>
    </location>
</feature>
<organism evidence="3 4">
    <name type="scientific">Cloeon dipterum</name>
    <dbReference type="NCBI Taxonomy" id="197152"/>
    <lineage>
        <taxon>Eukaryota</taxon>
        <taxon>Metazoa</taxon>
        <taxon>Ecdysozoa</taxon>
        <taxon>Arthropoda</taxon>
        <taxon>Hexapoda</taxon>
        <taxon>Insecta</taxon>
        <taxon>Pterygota</taxon>
        <taxon>Palaeoptera</taxon>
        <taxon>Ephemeroptera</taxon>
        <taxon>Pisciforma</taxon>
        <taxon>Baetidae</taxon>
        <taxon>Cloeon</taxon>
    </lineage>
</organism>
<feature type="compositionally biased region" description="Basic and acidic residues" evidence="1">
    <location>
        <begin position="418"/>
        <end position="433"/>
    </location>
</feature>
<dbReference type="EMBL" id="CADEPI010000459">
    <property type="protein sequence ID" value="CAB3386170.1"/>
    <property type="molecule type" value="Genomic_DNA"/>
</dbReference>
<feature type="compositionally biased region" description="Acidic residues" evidence="1">
    <location>
        <begin position="130"/>
        <end position="140"/>
    </location>
</feature>
<feature type="region of interest" description="Disordered" evidence="1">
    <location>
        <begin position="271"/>
        <end position="306"/>
    </location>
</feature>
<feature type="region of interest" description="Disordered" evidence="1">
    <location>
        <begin position="657"/>
        <end position="701"/>
    </location>
</feature>
<feature type="compositionally biased region" description="Acidic residues" evidence="1">
    <location>
        <begin position="154"/>
        <end position="167"/>
    </location>
</feature>
<feature type="compositionally biased region" description="Polar residues" evidence="1">
    <location>
        <begin position="514"/>
        <end position="523"/>
    </location>
</feature>
<feature type="compositionally biased region" description="Low complexity" evidence="1">
    <location>
        <begin position="272"/>
        <end position="283"/>
    </location>
</feature>
<evidence type="ECO:0000256" key="2">
    <source>
        <dbReference type="SAM" id="SignalP"/>
    </source>
</evidence>